<sequence>MGLSSFPAFMKQKTALNTPIRAAGLVLTALLGACAPATRVILLPQAHGAPSAVDVRTARQTQPLNQPYQVADVDRSGAITPGTTTADQVRKDHPRLLALEQQPLEKFALEFEPGTSVLTSTSAAQLPAIIERASARPGGEIVVTGHTDRQGADDANDRLSLERAQAVRALLVERGFNADRIEAVGRGEREPLVPTDDDVVEPRNRRADIEVR</sequence>
<dbReference type="EMBL" id="VYGV01000028">
    <property type="protein sequence ID" value="NWF48535.1"/>
    <property type="molecule type" value="Genomic_DNA"/>
</dbReference>
<dbReference type="GO" id="GO:0009279">
    <property type="term" value="C:cell outer membrane"/>
    <property type="evidence" value="ECO:0007669"/>
    <property type="project" value="UniProtKB-SubCell"/>
</dbReference>
<keyword evidence="3" id="KW-0998">Cell outer membrane</keyword>
<dbReference type="InterPro" id="IPR006665">
    <property type="entry name" value="OmpA-like"/>
</dbReference>
<organism evidence="7 8">
    <name type="scientific">Hydrogenophaga aromaticivorans</name>
    <dbReference type="NCBI Taxonomy" id="2610898"/>
    <lineage>
        <taxon>Bacteria</taxon>
        <taxon>Pseudomonadati</taxon>
        <taxon>Pseudomonadota</taxon>
        <taxon>Betaproteobacteria</taxon>
        <taxon>Burkholderiales</taxon>
        <taxon>Comamonadaceae</taxon>
        <taxon>Hydrogenophaga</taxon>
    </lineage>
</organism>
<dbReference type="PANTHER" id="PTHR30329">
    <property type="entry name" value="STATOR ELEMENT OF FLAGELLAR MOTOR COMPLEX"/>
    <property type="match status" value="1"/>
</dbReference>
<dbReference type="Proteomes" id="UP000545507">
    <property type="component" value="Unassembled WGS sequence"/>
</dbReference>
<feature type="domain" description="OmpA-like" evidence="6">
    <location>
        <begin position="98"/>
        <end position="212"/>
    </location>
</feature>
<evidence type="ECO:0000313" key="8">
    <source>
        <dbReference type="Proteomes" id="UP000545507"/>
    </source>
</evidence>
<evidence type="ECO:0000256" key="2">
    <source>
        <dbReference type="ARBA" id="ARBA00023136"/>
    </source>
</evidence>
<dbReference type="PRINTS" id="PR01021">
    <property type="entry name" value="OMPADOMAIN"/>
</dbReference>
<evidence type="ECO:0000256" key="1">
    <source>
        <dbReference type="ARBA" id="ARBA00004442"/>
    </source>
</evidence>
<evidence type="ECO:0000256" key="3">
    <source>
        <dbReference type="ARBA" id="ARBA00023237"/>
    </source>
</evidence>
<gene>
    <name evidence="7" type="ORF">F3K02_25235</name>
</gene>
<comment type="subcellular location">
    <subcellularLocation>
        <location evidence="1">Cell outer membrane</location>
    </subcellularLocation>
</comment>
<proteinExistence type="predicted"/>
<keyword evidence="2 4" id="KW-0472">Membrane</keyword>
<comment type="caution">
    <text evidence="7">The sequence shown here is derived from an EMBL/GenBank/DDBJ whole genome shotgun (WGS) entry which is preliminary data.</text>
</comment>
<feature type="compositionally biased region" description="Basic and acidic residues" evidence="5">
    <location>
        <begin position="200"/>
        <end position="212"/>
    </location>
</feature>
<evidence type="ECO:0000313" key="7">
    <source>
        <dbReference type="EMBL" id="NWF48535.1"/>
    </source>
</evidence>
<evidence type="ECO:0000256" key="4">
    <source>
        <dbReference type="PROSITE-ProRule" id="PRU00473"/>
    </source>
</evidence>
<dbReference type="InterPro" id="IPR006664">
    <property type="entry name" value="OMP_bac"/>
</dbReference>
<dbReference type="SUPFAM" id="SSF103088">
    <property type="entry name" value="OmpA-like"/>
    <property type="match status" value="1"/>
</dbReference>
<dbReference type="InterPro" id="IPR036737">
    <property type="entry name" value="OmpA-like_sf"/>
</dbReference>
<name>A0A7Y8H117_9BURK</name>
<feature type="region of interest" description="Disordered" evidence="5">
    <location>
        <begin position="187"/>
        <end position="212"/>
    </location>
</feature>
<accession>A0A7Y8H117</accession>
<dbReference type="Pfam" id="PF00691">
    <property type="entry name" value="OmpA"/>
    <property type="match status" value="1"/>
</dbReference>
<reference evidence="7 8" key="1">
    <citation type="submission" date="2019-09" db="EMBL/GenBank/DDBJ databases">
        <title>Hydrogenophaga aromatica sp. nov., isolated from a para-xylene-degrading enrichment culture.</title>
        <authorList>
            <person name="Tancsics A."/>
            <person name="Banerjee S."/>
        </authorList>
    </citation>
    <scope>NUCLEOTIDE SEQUENCE [LARGE SCALE GENOMIC DNA]</scope>
    <source>
        <strain evidence="7 8">D2P1</strain>
    </source>
</reference>
<dbReference type="PANTHER" id="PTHR30329:SF21">
    <property type="entry name" value="LIPOPROTEIN YIAD-RELATED"/>
    <property type="match status" value="1"/>
</dbReference>
<evidence type="ECO:0000256" key="5">
    <source>
        <dbReference type="SAM" id="MobiDB-lite"/>
    </source>
</evidence>
<evidence type="ECO:0000259" key="6">
    <source>
        <dbReference type="PROSITE" id="PS51123"/>
    </source>
</evidence>
<protein>
    <submittedName>
        <fullName evidence="7">OmpA family protein</fullName>
    </submittedName>
</protein>
<dbReference type="AlphaFoldDB" id="A0A7Y8H117"/>
<dbReference type="Gene3D" id="3.30.1330.60">
    <property type="entry name" value="OmpA-like domain"/>
    <property type="match status" value="1"/>
</dbReference>
<keyword evidence="8" id="KW-1185">Reference proteome</keyword>
<dbReference type="InterPro" id="IPR050330">
    <property type="entry name" value="Bact_OuterMem_StrucFunc"/>
</dbReference>
<dbReference type="PROSITE" id="PS51123">
    <property type="entry name" value="OMPA_2"/>
    <property type="match status" value="1"/>
</dbReference>
<dbReference type="CDD" id="cd07185">
    <property type="entry name" value="OmpA_C-like"/>
    <property type="match status" value="1"/>
</dbReference>